<gene>
    <name evidence="11" type="ORF">SAMN04489747_3228</name>
</gene>
<keyword evidence="8 9" id="KW-0472">Membrane</keyword>
<dbReference type="PANTHER" id="PTHR32507">
    <property type="entry name" value="NA(+)/H(+) ANTIPORTER 1"/>
    <property type="match status" value="1"/>
</dbReference>
<evidence type="ECO:0000313" key="11">
    <source>
        <dbReference type="EMBL" id="SDE36990.1"/>
    </source>
</evidence>
<keyword evidence="2" id="KW-0813">Transport</keyword>
<keyword evidence="6 9" id="KW-1133">Transmembrane helix</keyword>
<keyword evidence="12" id="KW-1185">Reference proteome</keyword>
<keyword evidence="7" id="KW-0406">Ion transport</keyword>
<dbReference type="InterPro" id="IPR006153">
    <property type="entry name" value="Cation/H_exchanger_TM"/>
</dbReference>
<dbReference type="Pfam" id="PF00999">
    <property type="entry name" value="Na_H_Exchanger"/>
    <property type="match status" value="1"/>
</dbReference>
<feature type="transmembrane region" description="Helical" evidence="9">
    <location>
        <begin position="27"/>
        <end position="47"/>
    </location>
</feature>
<dbReference type="AlphaFoldDB" id="A0A1G7CE39"/>
<keyword evidence="4" id="KW-1003">Cell membrane</keyword>
<dbReference type="GO" id="GO:0005886">
    <property type="term" value="C:plasma membrane"/>
    <property type="evidence" value="ECO:0007669"/>
    <property type="project" value="UniProtKB-SubCell"/>
</dbReference>
<comment type="subcellular location">
    <subcellularLocation>
        <location evidence="1">Cell membrane</location>
        <topology evidence="1">Multi-pass membrane protein</topology>
    </subcellularLocation>
</comment>
<name>A0A1G7CE39_9ACTN</name>
<dbReference type="GO" id="GO:0015297">
    <property type="term" value="F:antiporter activity"/>
    <property type="evidence" value="ECO:0007669"/>
    <property type="project" value="UniProtKB-KW"/>
</dbReference>
<dbReference type="InterPro" id="IPR038770">
    <property type="entry name" value="Na+/solute_symporter_sf"/>
</dbReference>
<sequence length="399" mass="41866">MDIATLVVCFSAVLVVAVLLSELADRTVLSTAVLFLVAGFLLGPGVLDVLQVQSGDPAVSVLAELALFSVLYSDGMRVGVTDLRRAWRLPGRALVLGLPLTLLVTAALAHWVVGLPWLESLLLGAVLSPTDPVFAAAIVGRREVPPRLRHLLNVESGVNDGLALPIVLVLLAAAGGTEASGWTLATELALGVVIGVAVPWSVLRLERLRFFSAVQRLQPLLPAAVGLLVLGLCLTTQANLFLGAFAAGATVATMSQELRHEFEQLGELVAEQLKLVAVLVFAALMTPTFLVEEIAWTGWVFAVLALVVARPVALGLSFSGSGLGPREQAAAMWFGPKGFASVVYGLIVLESGVDLADELFHLTALTVSLSILAHSSTDVAVARQFIDTDIRAGGSSETH</sequence>
<evidence type="ECO:0000256" key="1">
    <source>
        <dbReference type="ARBA" id="ARBA00004651"/>
    </source>
</evidence>
<evidence type="ECO:0000256" key="2">
    <source>
        <dbReference type="ARBA" id="ARBA00022448"/>
    </source>
</evidence>
<protein>
    <submittedName>
        <fullName evidence="11">Sodium/hydrogen exchanger family protein</fullName>
    </submittedName>
</protein>
<keyword evidence="3" id="KW-0050">Antiport</keyword>
<keyword evidence="5 9" id="KW-0812">Transmembrane</keyword>
<dbReference type="STRING" id="675864.SAMN04489747_3228"/>
<dbReference type="Gene3D" id="1.20.1530.20">
    <property type="match status" value="1"/>
</dbReference>
<feature type="transmembrane region" description="Helical" evidence="9">
    <location>
        <begin position="296"/>
        <end position="318"/>
    </location>
</feature>
<dbReference type="RefSeq" id="WP_090594941.1">
    <property type="nucleotide sequence ID" value="NZ_LT629688.1"/>
</dbReference>
<evidence type="ECO:0000256" key="9">
    <source>
        <dbReference type="SAM" id="Phobius"/>
    </source>
</evidence>
<feature type="transmembrane region" description="Helical" evidence="9">
    <location>
        <begin position="184"/>
        <end position="203"/>
    </location>
</feature>
<dbReference type="GO" id="GO:1902600">
    <property type="term" value="P:proton transmembrane transport"/>
    <property type="evidence" value="ECO:0007669"/>
    <property type="project" value="InterPro"/>
</dbReference>
<evidence type="ECO:0000259" key="10">
    <source>
        <dbReference type="Pfam" id="PF00999"/>
    </source>
</evidence>
<evidence type="ECO:0000256" key="6">
    <source>
        <dbReference type="ARBA" id="ARBA00022989"/>
    </source>
</evidence>
<evidence type="ECO:0000256" key="5">
    <source>
        <dbReference type="ARBA" id="ARBA00022692"/>
    </source>
</evidence>
<organism evidence="11 12">
    <name type="scientific">Auraticoccus monumenti</name>
    <dbReference type="NCBI Taxonomy" id="675864"/>
    <lineage>
        <taxon>Bacteria</taxon>
        <taxon>Bacillati</taxon>
        <taxon>Actinomycetota</taxon>
        <taxon>Actinomycetes</taxon>
        <taxon>Propionibacteriales</taxon>
        <taxon>Propionibacteriaceae</taxon>
        <taxon>Auraticoccus</taxon>
    </lineage>
</organism>
<evidence type="ECO:0000256" key="4">
    <source>
        <dbReference type="ARBA" id="ARBA00022475"/>
    </source>
</evidence>
<evidence type="ECO:0000313" key="12">
    <source>
        <dbReference type="Proteomes" id="UP000198546"/>
    </source>
</evidence>
<evidence type="ECO:0000256" key="3">
    <source>
        <dbReference type="ARBA" id="ARBA00022449"/>
    </source>
</evidence>
<reference evidence="11 12" key="1">
    <citation type="submission" date="2016-10" db="EMBL/GenBank/DDBJ databases">
        <authorList>
            <person name="de Groot N.N."/>
        </authorList>
    </citation>
    <scope>NUCLEOTIDE SEQUENCE [LARGE SCALE GENOMIC DNA]</scope>
    <source>
        <strain evidence="11 12">MON 2.2</strain>
    </source>
</reference>
<feature type="transmembrane region" description="Helical" evidence="9">
    <location>
        <begin position="223"/>
        <end position="252"/>
    </location>
</feature>
<proteinExistence type="predicted"/>
<dbReference type="EMBL" id="LT629688">
    <property type="protein sequence ID" value="SDE36990.1"/>
    <property type="molecule type" value="Genomic_DNA"/>
</dbReference>
<evidence type="ECO:0000256" key="7">
    <source>
        <dbReference type="ARBA" id="ARBA00023065"/>
    </source>
</evidence>
<accession>A0A1G7CE39</accession>
<dbReference type="OrthoDB" id="4174405at2"/>
<feature type="domain" description="Cation/H+ exchanger transmembrane" evidence="10">
    <location>
        <begin position="18"/>
        <end position="375"/>
    </location>
</feature>
<dbReference type="Proteomes" id="UP000198546">
    <property type="component" value="Chromosome i"/>
</dbReference>
<evidence type="ECO:0000256" key="8">
    <source>
        <dbReference type="ARBA" id="ARBA00023136"/>
    </source>
</evidence>
<feature type="transmembrane region" description="Helical" evidence="9">
    <location>
        <begin position="93"/>
        <end position="113"/>
    </location>
</feature>
<dbReference type="PANTHER" id="PTHR32507:SF8">
    <property type="entry name" value="CNH1P"/>
    <property type="match status" value="1"/>
</dbReference>